<comment type="function">
    <text evidence="7">NDH-1 shuttles electrons from NADH, via FMN and iron-sulfur (Fe-S) centers, to quinones in the respiratory chain. The immediate electron acceptor for the enzyme in this species is believed to be ubiquinone. Couples the redox reaction to proton translocation (for every two electrons transferred, four hydrogen ions are translocated across the cytoplasmic membrane), and thus conserves the redox energy in a proton gradient.</text>
</comment>
<keyword evidence="5 7" id="KW-0408">Iron</keyword>
<dbReference type="PROSITE" id="PS51379">
    <property type="entry name" value="4FE4S_FER_2"/>
    <property type="match status" value="2"/>
</dbReference>
<keyword evidence="7" id="KW-0472">Membrane</keyword>
<evidence type="ECO:0000256" key="4">
    <source>
        <dbReference type="ARBA" id="ARBA00022967"/>
    </source>
</evidence>
<keyword evidence="7" id="KW-0520">NAD</keyword>
<name>A0ABT2ERW3_9BACT</name>
<comment type="similarity">
    <text evidence="1 7">Belongs to the complex I 23 kDa subunit family.</text>
</comment>
<keyword evidence="7" id="KW-0874">Quinone</keyword>
<keyword evidence="10" id="KW-1185">Reference proteome</keyword>
<organism evidence="9 10">
    <name type="scientific">Candidatus Fervidibacter sacchari</name>
    <dbReference type="NCBI Taxonomy" id="1448929"/>
    <lineage>
        <taxon>Bacteria</taxon>
        <taxon>Candidatus Fervidibacterota</taxon>
        <taxon>Candidatus Fervidibacter</taxon>
    </lineage>
</organism>
<dbReference type="NCBIfam" id="NF004537">
    <property type="entry name" value="PRK05888.1-3"/>
    <property type="match status" value="1"/>
</dbReference>
<feature type="binding site" evidence="7">
    <location>
        <position position="52"/>
    </location>
    <ligand>
        <name>[4Fe-4S] cluster</name>
        <dbReference type="ChEBI" id="CHEBI:49883"/>
        <label>1</label>
    </ligand>
</feature>
<feature type="domain" description="4Fe-4S ferredoxin-type" evidence="8">
    <location>
        <begin position="42"/>
        <end position="72"/>
    </location>
</feature>
<dbReference type="PANTHER" id="PTHR10849:SF20">
    <property type="entry name" value="NADH DEHYDROGENASE [UBIQUINONE] IRON-SULFUR PROTEIN 8, MITOCHONDRIAL"/>
    <property type="match status" value="1"/>
</dbReference>
<feature type="binding site" evidence="7">
    <location>
        <position position="103"/>
    </location>
    <ligand>
        <name>[4Fe-4S] cluster</name>
        <dbReference type="ChEBI" id="CHEBI:49883"/>
        <label>2</label>
    </ligand>
</feature>
<dbReference type="Gene3D" id="3.30.70.3270">
    <property type="match status" value="1"/>
</dbReference>
<dbReference type="HAMAP" id="MF_01351">
    <property type="entry name" value="NDH1_NuoI"/>
    <property type="match status" value="1"/>
</dbReference>
<protein>
    <recommendedName>
        <fullName evidence="7">NADH-quinone oxidoreductase subunit I</fullName>
        <ecNumber evidence="7">7.1.1.-</ecNumber>
    </recommendedName>
    <alternativeName>
        <fullName evidence="7">NADH dehydrogenase I subunit I</fullName>
    </alternativeName>
    <alternativeName>
        <fullName evidence="7">NDH-1 subunit I</fullName>
    </alternativeName>
</protein>
<gene>
    <name evidence="7" type="primary">nuoI</name>
    <name evidence="9" type="ORF">M2350_003142</name>
</gene>
<proteinExistence type="inferred from homology"/>
<feature type="binding site" evidence="7">
    <location>
        <position position="107"/>
    </location>
    <ligand>
        <name>[4Fe-4S] cluster</name>
        <dbReference type="ChEBI" id="CHEBI:49883"/>
        <label>1</label>
    </ligand>
</feature>
<dbReference type="Proteomes" id="UP001204798">
    <property type="component" value="Unassembled WGS sequence"/>
</dbReference>
<feature type="domain" description="4Fe-4S ferredoxin-type" evidence="8">
    <location>
        <begin position="88"/>
        <end position="117"/>
    </location>
</feature>
<dbReference type="InterPro" id="IPR017900">
    <property type="entry name" value="4Fe4S_Fe_S_CS"/>
</dbReference>
<dbReference type="InterPro" id="IPR010226">
    <property type="entry name" value="NADH_quinone_OxRdtase_chainI"/>
</dbReference>
<comment type="subunit">
    <text evidence="7">NDH-1 is composed of 14 different subunits. Subunits NuoA, H, J, K, L, M, N constitute the membrane sector of the complex.</text>
</comment>
<evidence type="ECO:0000256" key="2">
    <source>
        <dbReference type="ARBA" id="ARBA00022485"/>
    </source>
</evidence>
<evidence type="ECO:0000313" key="9">
    <source>
        <dbReference type="EMBL" id="MCS3920707.1"/>
    </source>
</evidence>
<dbReference type="InterPro" id="IPR017896">
    <property type="entry name" value="4Fe4S_Fe-S-bd"/>
</dbReference>
<dbReference type="EC" id="7.1.1.-" evidence="7"/>
<dbReference type="SUPFAM" id="SSF54862">
    <property type="entry name" value="4Fe-4S ferredoxins"/>
    <property type="match status" value="1"/>
</dbReference>
<evidence type="ECO:0000313" key="10">
    <source>
        <dbReference type="Proteomes" id="UP001204798"/>
    </source>
</evidence>
<evidence type="ECO:0000256" key="3">
    <source>
        <dbReference type="ARBA" id="ARBA00022723"/>
    </source>
</evidence>
<dbReference type="PANTHER" id="PTHR10849">
    <property type="entry name" value="NADH DEHYDROGENASE UBIQUINONE IRON-SULFUR PROTEIN 8, MITOCHONDRIAL"/>
    <property type="match status" value="1"/>
</dbReference>
<feature type="binding site" evidence="7">
    <location>
        <position position="100"/>
    </location>
    <ligand>
        <name>[4Fe-4S] cluster</name>
        <dbReference type="ChEBI" id="CHEBI:49883"/>
        <label>2</label>
    </ligand>
</feature>
<dbReference type="EMBL" id="JANUCP010000006">
    <property type="protein sequence ID" value="MCS3920707.1"/>
    <property type="molecule type" value="Genomic_DNA"/>
</dbReference>
<dbReference type="PROSITE" id="PS00198">
    <property type="entry name" value="4FE4S_FER_1"/>
    <property type="match status" value="2"/>
</dbReference>
<evidence type="ECO:0000256" key="7">
    <source>
        <dbReference type="HAMAP-Rule" id="MF_01351"/>
    </source>
</evidence>
<keyword evidence="6 7" id="KW-0411">Iron-sulfur</keyword>
<sequence length="194" mass="22254">MVRDILRSLKVTFNHLFAPKVTVQYPDEPVKVSPRFRGRHILRRWEDGKERCIACHLCSAACPADAITVIAEDNPRDNPVSRGERYAKVYQIDLLRCIFCGYCEDACPVNAIVLGSGFEISGYRREDFIVNKEDLLEPYPNSFVKDSFFDSTLYDRPYLPVPSAADIEALIEGRQREIEEQIRTAKPPIVIRPY</sequence>
<keyword evidence="7" id="KW-1003">Cell membrane</keyword>
<evidence type="ECO:0000256" key="6">
    <source>
        <dbReference type="ARBA" id="ARBA00023014"/>
    </source>
</evidence>
<evidence type="ECO:0000256" key="1">
    <source>
        <dbReference type="ARBA" id="ARBA00010277"/>
    </source>
</evidence>
<evidence type="ECO:0000259" key="8">
    <source>
        <dbReference type="PROSITE" id="PS51379"/>
    </source>
</evidence>
<evidence type="ECO:0000256" key="5">
    <source>
        <dbReference type="ARBA" id="ARBA00023004"/>
    </source>
</evidence>
<keyword evidence="3 7" id="KW-0479">Metal-binding</keyword>
<dbReference type="Pfam" id="PF12838">
    <property type="entry name" value="Fer4_7"/>
    <property type="match status" value="1"/>
</dbReference>
<comment type="catalytic activity">
    <reaction evidence="7">
        <text>a quinone + NADH + 5 H(+)(in) = a quinol + NAD(+) + 4 H(+)(out)</text>
        <dbReference type="Rhea" id="RHEA:57888"/>
        <dbReference type="ChEBI" id="CHEBI:15378"/>
        <dbReference type="ChEBI" id="CHEBI:24646"/>
        <dbReference type="ChEBI" id="CHEBI:57540"/>
        <dbReference type="ChEBI" id="CHEBI:57945"/>
        <dbReference type="ChEBI" id="CHEBI:132124"/>
    </reaction>
</comment>
<feature type="binding site" evidence="7">
    <location>
        <position position="58"/>
    </location>
    <ligand>
        <name>[4Fe-4S] cluster</name>
        <dbReference type="ChEBI" id="CHEBI:49883"/>
        <label>1</label>
    </ligand>
</feature>
<feature type="binding site" evidence="7">
    <location>
        <position position="97"/>
    </location>
    <ligand>
        <name>[4Fe-4S] cluster</name>
        <dbReference type="ChEBI" id="CHEBI:49883"/>
        <label>2</label>
    </ligand>
</feature>
<feature type="binding site" evidence="7">
    <location>
        <position position="62"/>
    </location>
    <ligand>
        <name>[4Fe-4S] cluster</name>
        <dbReference type="ChEBI" id="CHEBI:49883"/>
        <label>2</label>
    </ligand>
</feature>
<reference evidence="9 10" key="1">
    <citation type="submission" date="2022-08" db="EMBL/GenBank/DDBJ databases">
        <title>Bacterial and archaeal communities from various locations to study Microbial Dark Matter (Phase II).</title>
        <authorList>
            <person name="Stepanauskas R."/>
        </authorList>
    </citation>
    <scope>NUCLEOTIDE SEQUENCE [LARGE SCALE GENOMIC DNA]</scope>
    <source>
        <strain evidence="9 10">PD1</strain>
    </source>
</reference>
<comment type="cofactor">
    <cofactor evidence="7">
        <name>[4Fe-4S] cluster</name>
        <dbReference type="ChEBI" id="CHEBI:49883"/>
    </cofactor>
    <text evidence="7">Binds 2 [4Fe-4S] clusters per subunit.</text>
</comment>
<keyword evidence="4 7" id="KW-1278">Translocase</keyword>
<keyword evidence="7" id="KW-0830">Ubiquinone</keyword>
<accession>A0ABT2ERW3</accession>
<keyword evidence="2 7" id="KW-0004">4Fe-4S</keyword>
<comment type="caution">
    <text evidence="9">The sequence shown here is derived from an EMBL/GenBank/DDBJ whole genome shotgun (WGS) entry which is preliminary data.</text>
</comment>
<dbReference type="NCBIfam" id="TIGR01971">
    <property type="entry name" value="NuoI"/>
    <property type="match status" value="1"/>
</dbReference>
<dbReference type="NCBIfam" id="NF004538">
    <property type="entry name" value="PRK05888.1-4"/>
    <property type="match status" value="1"/>
</dbReference>
<comment type="subcellular location">
    <subcellularLocation>
        <location evidence="7">Cell membrane</location>
        <topology evidence="7">Peripheral membrane protein</topology>
    </subcellularLocation>
</comment>
<dbReference type="RefSeq" id="WP_259100760.1">
    <property type="nucleotide sequence ID" value="NZ_CP130454.1"/>
</dbReference>
<feature type="binding site" evidence="7">
    <location>
        <position position="55"/>
    </location>
    <ligand>
        <name>[4Fe-4S] cluster</name>
        <dbReference type="ChEBI" id="CHEBI:49883"/>
        <label>1</label>
    </ligand>
</feature>